<dbReference type="InterPro" id="IPR007712">
    <property type="entry name" value="RelE/ParE_toxin"/>
</dbReference>
<accession>A0A1M4T6W3</accession>
<dbReference type="InterPro" id="IPR051803">
    <property type="entry name" value="TA_system_RelE-like_toxin"/>
</dbReference>
<organism evidence="3 4">
    <name type="scientific">Modicisalibacter ilicicola DSM 19980</name>
    <dbReference type="NCBI Taxonomy" id="1121942"/>
    <lineage>
        <taxon>Bacteria</taxon>
        <taxon>Pseudomonadati</taxon>
        <taxon>Pseudomonadota</taxon>
        <taxon>Gammaproteobacteria</taxon>
        <taxon>Oceanospirillales</taxon>
        <taxon>Halomonadaceae</taxon>
        <taxon>Modicisalibacter</taxon>
    </lineage>
</organism>
<evidence type="ECO:0000256" key="2">
    <source>
        <dbReference type="ARBA" id="ARBA00022649"/>
    </source>
</evidence>
<evidence type="ECO:0000313" key="3">
    <source>
        <dbReference type="EMBL" id="SHE40253.1"/>
    </source>
</evidence>
<proteinExistence type="inferred from homology"/>
<dbReference type="Gene3D" id="3.30.2310.20">
    <property type="entry name" value="RelE-like"/>
    <property type="match status" value="1"/>
</dbReference>
<dbReference type="AlphaFoldDB" id="A0A1M4T6W3"/>
<dbReference type="STRING" id="1121942.SAMN02745148_00359"/>
<keyword evidence="2" id="KW-1277">Toxin-antitoxin system</keyword>
<dbReference type="RefSeq" id="WP_072819128.1">
    <property type="nucleotide sequence ID" value="NZ_FQUJ01000002.1"/>
</dbReference>
<protein>
    <submittedName>
        <fullName evidence="3">Toxin ParE1/3/4</fullName>
    </submittedName>
</protein>
<dbReference type="OrthoDB" id="9798046at2"/>
<evidence type="ECO:0000313" key="4">
    <source>
        <dbReference type="Proteomes" id="UP000184346"/>
    </source>
</evidence>
<reference evidence="3 4" key="1">
    <citation type="submission" date="2016-11" db="EMBL/GenBank/DDBJ databases">
        <authorList>
            <person name="Jaros S."/>
            <person name="Januszkiewicz K."/>
            <person name="Wedrychowicz H."/>
        </authorList>
    </citation>
    <scope>NUCLEOTIDE SEQUENCE [LARGE SCALE GENOMIC DNA]</scope>
    <source>
        <strain evidence="3 4">DSM 19980</strain>
    </source>
</reference>
<name>A0A1M4T6W3_9GAMM</name>
<keyword evidence="4" id="KW-1185">Reference proteome</keyword>
<dbReference type="Pfam" id="PF05016">
    <property type="entry name" value="ParE_toxin"/>
    <property type="match status" value="1"/>
</dbReference>
<dbReference type="InterPro" id="IPR035093">
    <property type="entry name" value="RelE/ParE_toxin_dom_sf"/>
</dbReference>
<sequence>MTLPLHWRATAREQLASIVRFIAERDPRAARRLKARLESAPLLLSEHPYLYPAGRVPGTRELVAHPNYLLVYRVAADRVEVVAVLHTRQEYPPSE</sequence>
<dbReference type="PANTHER" id="PTHR33755">
    <property type="entry name" value="TOXIN PARE1-RELATED"/>
    <property type="match status" value="1"/>
</dbReference>
<gene>
    <name evidence="3" type="ORF">SAMN02745148_00359</name>
</gene>
<dbReference type="PANTHER" id="PTHR33755:SF6">
    <property type="entry name" value="PLASMID STABILIZATION SYSTEM PROTEIN"/>
    <property type="match status" value="1"/>
</dbReference>
<dbReference type="EMBL" id="FQUJ01000002">
    <property type="protein sequence ID" value="SHE40253.1"/>
    <property type="molecule type" value="Genomic_DNA"/>
</dbReference>
<evidence type="ECO:0000256" key="1">
    <source>
        <dbReference type="ARBA" id="ARBA00006226"/>
    </source>
</evidence>
<comment type="similarity">
    <text evidence="1">Belongs to the RelE toxin family.</text>
</comment>
<dbReference type="Proteomes" id="UP000184346">
    <property type="component" value="Unassembled WGS sequence"/>
</dbReference>